<dbReference type="KEGG" id="ladl:NCTC12735_01289"/>
<organism evidence="2 4">
    <name type="scientific">Legionella adelaidensis</name>
    <dbReference type="NCBI Taxonomy" id="45056"/>
    <lineage>
        <taxon>Bacteria</taxon>
        <taxon>Pseudomonadati</taxon>
        <taxon>Pseudomonadota</taxon>
        <taxon>Gammaproteobacteria</taxon>
        <taxon>Legionellales</taxon>
        <taxon>Legionellaceae</taxon>
        <taxon>Legionella</taxon>
    </lineage>
</organism>
<keyword evidence="4" id="KW-1185">Reference proteome</keyword>
<proteinExistence type="predicted"/>
<evidence type="ECO:0000313" key="5">
    <source>
        <dbReference type="Proteomes" id="UP000281170"/>
    </source>
</evidence>
<dbReference type="PANTHER" id="PTHR34351:SF1">
    <property type="entry name" value="SLR1927 PROTEIN"/>
    <property type="match status" value="1"/>
</dbReference>
<dbReference type="Proteomes" id="UP000281170">
    <property type="component" value="Plasmid 19"/>
</dbReference>
<dbReference type="STRING" id="45056.Lade_0800"/>
<dbReference type="OrthoDB" id="5298497at2"/>
<feature type="transmembrane region" description="Helical" evidence="1">
    <location>
        <begin position="23"/>
        <end position="41"/>
    </location>
</feature>
<reference evidence="2 4" key="1">
    <citation type="submission" date="2015-11" db="EMBL/GenBank/DDBJ databases">
        <title>Identification of large and diverse effector repertoires of 38 Legionella species.</title>
        <authorList>
            <person name="Burstein D."/>
            <person name="Amaro F."/>
            <person name="Zusman T."/>
            <person name="Lifshitz Z."/>
            <person name="Cohen O."/>
            <person name="Gilbert J.A."/>
            <person name="Pupko T."/>
            <person name="Shuman H.A."/>
            <person name="Segal G."/>
        </authorList>
    </citation>
    <scope>NUCLEOTIDE SEQUENCE [LARGE SCALE GENOMIC DNA]</scope>
    <source>
        <strain evidence="2 4">1762-AUS-E</strain>
    </source>
</reference>
<keyword evidence="3" id="KW-0614">Plasmid</keyword>
<dbReference type="RefSeq" id="WP_058461846.1">
    <property type="nucleotide sequence ID" value="NZ_CAAAHS010000005.1"/>
</dbReference>
<keyword evidence="1 2" id="KW-0812">Transmembrane</keyword>
<dbReference type="Proteomes" id="UP000054859">
    <property type="component" value="Unassembled WGS sequence"/>
</dbReference>
<dbReference type="EMBL" id="LNKA01000001">
    <property type="protein sequence ID" value="KTC66142.1"/>
    <property type="molecule type" value="Genomic_DNA"/>
</dbReference>
<sequence>MEKIGSNNLPQQVTSHTLGLKNIYILPSAFGWVFAFVVLTISTGAINYQLNPAFFLFFLLIVFGSIALWETHYNLNGLTIHCLPILDTEVGQPAKITLLLKSDLPKRFAIYFKFEGEEEVKIEIAYPNGIVIVPIETKKRGKFHLPPLKIYSYYPIGIFKVWTYSRFSNEYYVYPKPLNPGFWPNPFIPTQQASADTEQTGEDELYDLKLVGNPWTQPGRIAWKISARGQGWFLKTMSSPTGENWIFRLQDLPKDNGERNLQYIAFWLLEAEGRGHIYGLELKGERTEITRGEQHLKNCLRKLASY</sequence>
<dbReference type="EMBL" id="LR134428">
    <property type="protein sequence ID" value="VEH85654.1"/>
    <property type="molecule type" value="Genomic_DNA"/>
</dbReference>
<gene>
    <name evidence="2" type="ORF">Lade_0800</name>
    <name evidence="3" type="ORF">NCTC12735_01289</name>
</gene>
<reference evidence="3 5" key="2">
    <citation type="submission" date="2018-12" db="EMBL/GenBank/DDBJ databases">
        <authorList>
            <consortium name="Pathogen Informatics"/>
        </authorList>
    </citation>
    <scope>NUCLEOTIDE SEQUENCE [LARGE SCALE GENOMIC DNA]</scope>
    <source>
        <strain evidence="3 5">NCTC12735</strain>
        <plasmid evidence="5">19</plasmid>
    </source>
</reference>
<evidence type="ECO:0000313" key="2">
    <source>
        <dbReference type="EMBL" id="KTC66142.1"/>
    </source>
</evidence>
<dbReference type="AlphaFoldDB" id="A0A0W0R547"/>
<geneLocation type="plasmid" evidence="3 5">
    <name>19</name>
</geneLocation>
<protein>
    <submittedName>
        <fullName evidence="2">Transmembrane protein</fullName>
    </submittedName>
</protein>
<evidence type="ECO:0000313" key="4">
    <source>
        <dbReference type="Proteomes" id="UP000054859"/>
    </source>
</evidence>
<keyword evidence="1" id="KW-1133">Transmembrane helix</keyword>
<dbReference type="PANTHER" id="PTHR34351">
    <property type="entry name" value="SLR1927 PROTEIN-RELATED"/>
    <property type="match status" value="1"/>
</dbReference>
<evidence type="ECO:0000313" key="3">
    <source>
        <dbReference type="EMBL" id="VEH85654.1"/>
    </source>
</evidence>
<dbReference type="PATRIC" id="fig|45056.6.peg.829"/>
<accession>A0A0W0R547</accession>
<evidence type="ECO:0000256" key="1">
    <source>
        <dbReference type="SAM" id="Phobius"/>
    </source>
</evidence>
<feature type="transmembrane region" description="Helical" evidence="1">
    <location>
        <begin position="53"/>
        <end position="69"/>
    </location>
</feature>
<keyword evidence="1" id="KW-0472">Membrane</keyword>
<name>A0A0W0R547_9GAMM</name>